<comment type="function">
    <text evidence="15">Functions in the biosynthesis of branched-chain amino acids. Catalyzes the dehydration of (2R,3R)-2,3-dihydroxy-3-methylpentanoate (2,3-dihydroxy-3-methylvalerate) into 2-oxo-3-methylpentanoate (2-oxo-3-methylvalerate) and of (2R)-2,3-dihydroxy-3-methylbutanoate (2,3-dihydroxyisovalerate) into 2-oxo-3-methylbutanoate (2-oxoisovalerate), the penultimate precursor to L-isoleucine and L-valine, respectively.</text>
</comment>
<evidence type="ECO:0000256" key="14">
    <source>
        <dbReference type="ARBA" id="ARBA00029490"/>
    </source>
</evidence>
<evidence type="ECO:0000256" key="10">
    <source>
        <dbReference type="ARBA" id="ARBA00023304"/>
    </source>
</evidence>
<evidence type="ECO:0000256" key="9">
    <source>
        <dbReference type="ARBA" id="ARBA00023239"/>
    </source>
</evidence>
<dbReference type="EC" id="4.2.1.9" evidence="14 15"/>
<keyword evidence="5 15" id="KW-0479">Metal-binding</keyword>
<dbReference type="PROSITE" id="PS00887">
    <property type="entry name" value="ILVD_EDD_2"/>
    <property type="match status" value="1"/>
</dbReference>
<dbReference type="InterPro" id="IPR020558">
    <property type="entry name" value="DiOHA_6PGluconate_deHydtase_CS"/>
</dbReference>
<evidence type="ECO:0000313" key="19">
    <source>
        <dbReference type="Proteomes" id="UP000649955"/>
    </source>
</evidence>
<dbReference type="InterPro" id="IPR042096">
    <property type="entry name" value="Dihydro-acid_dehy_C"/>
</dbReference>
<organism evidence="18 19">
    <name type="scientific">Amycolatopsis bullii</name>
    <dbReference type="NCBI Taxonomy" id="941987"/>
    <lineage>
        <taxon>Bacteria</taxon>
        <taxon>Bacillati</taxon>
        <taxon>Actinomycetota</taxon>
        <taxon>Actinomycetes</taxon>
        <taxon>Pseudonocardiales</taxon>
        <taxon>Pseudonocardiaceae</taxon>
        <taxon>Amycolatopsis</taxon>
    </lineage>
</organism>
<comment type="cofactor">
    <cofactor evidence="15">
        <name>[2Fe-2S] cluster</name>
        <dbReference type="ChEBI" id="CHEBI:190135"/>
    </cofactor>
    <text evidence="15">Binds 1 [2Fe-2S] cluster per subunit. This cluster acts as a Lewis acid cofactor.</text>
</comment>
<comment type="subunit">
    <text evidence="15">Homodimer.</text>
</comment>
<feature type="domain" description="Dihydroxy-acid/6-phosphogluconate dehydratase C-terminal" evidence="17">
    <location>
        <begin position="371"/>
        <end position="560"/>
    </location>
</feature>
<comment type="caution">
    <text evidence="18">The sequence shown here is derived from an EMBL/GenBank/DDBJ whole genome shotgun (WGS) entry which is preliminary data.</text>
</comment>
<gene>
    <name evidence="15 18" type="primary">ilvD</name>
    <name evidence="18" type="ORF">GCM10017567_52960</name>
</gene>
<keyword evidence="6 15" id="KW-0460">Magnesium</keyword>
<dbReference type="Pfam" id="PF24877">
    <property type="entry name" value="ILV_EDD_C"/>
    <property type="match status" value="1"/>
</dbReference>
<feature type="binding site" evidence="15">
    <location>
        <position position="126"/>
    </location>
    <ligand>
        <name>Mg(2+)</name>
        <dbReference type="ChEBI" id="CHEBI:18420"/>
    </ligand>
</feature>
<evidence type="ECO:0000256" key="11">
    <source>
        <dbReference type="ARBA" id="ARBA00029304"/>
    </source>
</evidence>
<dbReference type="Proteomes" id="UP000649955">
    <property type="component" value="Unassembled WGS sequence"/>
</dbReference>
<comment type="catalytic activity">
    <reaction evidence="15">
        <text>(2R,3R)-2,3-dihydroxy-3-methylpentanoate = (S)-3-methyl-2-oxopentanoate + H2O</text>
        <dbReference type="Rhea" id="RHEA:27694"/>
        <dbReference type="ChEBI" id="CHEBI:15377"/>
        <dbReference type="ChEBI" id="CHEBI:35146"/>
        <dbReference type="ChEBI" id="CHEBI:49258"/>
        <dbReference type="EC" id="4.2.1.9"/>
    </reaction>
</comment>
<evidence type="ECO:0000256" key="8">
    <source>
        <dbReference type="ARBA" id="ARBA00023014"/>
    </source>
</evidence>
<keyword evidence="8 15" id="KW-0411">Iron-sulfur</keyword>
<dbReference type="InterPro" id="IPR037237">
    <property type="entry name" value="IlvD/EDD_N"/>
</dbReference>
<evidence type="ECO:0000313" key="18">
    <source>
        <dbReference type="EMBL" id="GHG26937.1"/>
    </source>
</evidence>
<proteinExistence type="inferred from homology"/>
<comment type="pathway">
    <text evidence="13 15">Amino-acid biosynthesis; L-isoleucine biosynthesis; L-isoleucine from 2-oxobutanoate: step 3/4.</text>
</comment>
<evidence type="ECO:0000256" key="5">
    <source>
        <dbReference type="ARBA" id="ARBA00022723"/>
    </source>
</evidence>
<name>A0ABQ3KI31_9PSEU</name>
<dbReference type="InterPro" id="IPR050165">
    <property type="entry name" value="DHAD_IlvD/Edd"/>
</dbReference>
<protein>
    <recommendedName>
        <fullName evidence="14 15">Dihydroxy-acid dehydratase</fullName>
        <shortName evidence="15">DAD</shortName>
        <ecNumber evidence="14 15">4.2.1.9</ecNumber>
    </recommendedName>
</protein>
<dbReference type="InterPro" id="IPR056740">
    <property type="entry name" value="ILV_EDD_C"/>
</dbReference>
<evidence type="ECO:0000256" key="3">
    <source>
        <dbReference type="ARBA" id="ARBA00022605"/>
    </source>
</evidence>
<dbReference type="SUPFAM" id="SSF143975">
    <property type="entry name" value="IlvD/EDD N-terminal domain-like"/>
    <property type="match status" value="1"/>
</dbReference>
<keyword evidence="7 15" id="KW-0408">Iron</keyword>
<dbReference type="SUPFAM" id="SSF52016">
    <property type="entry name" value="LeuD/IlvD-like"/>
    <property type="match status" value="1"/>
</dbReference>
<feature type="active site" description="Proton acceptor" evidence="15">
    <location>
        <position position="479"/>
    </location>
</feature>
<feature type="binding site" description="via carbamate group" evidence="15">
    <location>
        <position position="127"/>
    </location>
    <ligand>
        <name>Mg(2+)</name>
        <dbReference type="ChEBI" id="CHEBI:18420"/>
    </ligand>
</feature>
<dbReference type="PANTHER" id="PTHR21000">
    <property type="entry name" value="DIHYDROXY-ACID DEHYDRATASE DAD"/>
    <property type="match status" value="1"/>
</dbReference>
<dbReference type="NCBIfam" id="NF002068">
    <property type="entry name" value="PRK00911.1"/>
    <property type="match status" value="1"/>
</dbReference>
<evidence type="ECO:0000256" key="6">
    <source>
        <dbReference type="ARBA" id="ARBA00022842"/>
    </source>
</evidence>
<dbReference type="HAMAP" id="MF_00012">
    <property type="entry name" value="IlvD"/>
    <property type="match status" value="1"/>
</dbReference>
<dbReference type="Pfam" id="PF00920">
    <property type="entry name" value="ILVD_EDD_N"/>
    <property type="match status" value="1"/>
</dbReference>
<feature type="binding site" evidence="15">
    <location>
        <position position="52"/>
    </location>
    <ligand>
        <name>[2Fe-2S] cluster</name>
        <dbReference type="ChEBI" id="CHEBI:190135"/>
    </ligand>
</feature>
<evidence type="ECO:0000259" key="17">
    <source>
        <dbReference type="Pfam" id="PF24877"/>
    </source>
</evidence>
<dbReference type="RefSeq" id="WP_191314019.1">
    <property type="nucleotide sequence ID" value="NZ_BNAW01000026.1"/>
</dbReference>
<evidence type="ECO:0000256" key="2">
    <source>
        <dbReference type="ARBA" id="ARBA00006486"/>
    </source>
</evidence>
<feature type="modified residue" description="N6-carboxylysine" evidence="15">
    <location>
        <position position="127"/>
    </location>
</feature>
<feature type="binding site" evidence="15">
    <location>
        <position position="453"/>
    </location>
    <ligand>
        <name>Mg(2+)</name>
        <dbReference type="ChEBI" id="CHEBI:18420"/>
    </ligand>
</feature>
<feature type="domain" description="Dihydroxy-acid/6-phosphogluconate dehydratase N-terminal" evidence="16">
    <location>
        <begin position="37"/>
        <end position="359"/>
    </location>
</feature>
<comment type="catalytic activity">
    <reaction evidence="11">
        <text>(2R)-2,3-dihydroxy-3-methylbutanoate = 3-methyl-2-oxobutanoate + H2O</text>
        <dbReference type="Rhea" id="RHEA:24809"/>
        <dbReference type="ChEBI" id="CHEBI:11851"/>
        <dbReference type="ChEBI" id="CHEBI:15377"/>
        <dbReference type="ChEBI" id="CHEBI:49072"/>
        <dbReference type="EC" id="4.2.1.9"/>
    </reaction>
    <physiologicalReaction direction="left-to-right" evidence="11">
        <dbReference type="Rhea" id="RHEA:24810"/>
    </physiologicalReaction>
</comment>
<dbReference type="Gene3D" id="3.50.30.80">
    <property type="entry name" value="IlvD/EDD C-terminal domain-like"/>
    <property type="match status" value="1"/>
</dbReference>
<sequence>MTIDPKPRSRTVTDGIEAAPARGMLRAVGMGDGDWQKPIIGVASSWNEITPCNLSLDRLAQASKEGVHAAGGYPLQFGTISVSDGISMGHDGMHFSLVSREVIADSVETVMQAERLDGSILLAGCDKSLPGMLMAAARLDLASVFLYAGTIAPGWVKLTDGTEKDVTLIDAFEAVGACRAGRMKNADLDRIERAICPGEGACGGMYTANTMASAAEAMGMSMPGSAAPPSADRRRDHYAHLSGEAVVGLLEKGITARDILTREAFENAITVVMALGGSTNAVLHLLAIAHEAKVELTLDDFNRVGDRVPHLGDLKPFGKYVMNDIDRHGGIPVLMKALLDEGLIHGDALTVTGRTVAENLAELDPDPIDGEVLRGLDNPLHPTGGITILRGSLAPEGAVVKSAGFDTANFEGPARVFEREQEAMAALNEGRIEAGDVVVIRYEGPKGGPGMREMLAITAAIKGAGLGKDVLLLTDGRFSGGTTGLCIGHVAPEAVDGGPIAFVRTGDRIAVDIKARSIDLLVDAAELARRREGWEPLPNKFPEGVLGKYVKLVRSSSYGAVTS</sequence>
<evidence type="ECO:0000256" key="1">
    <source>
        <dbReference type="ARBA" id="ARBA00001946"/>
    </source>
</evidence>
<dbReference type="InterPro" id="IPR000581">
    <property type="entry name" value="ILV_EDD_N"/>
</dbReference>
<evidence type="ECO:0000256" key="7">
    <source>
        <dbReference type="ARBA" id="ARBA00023004"/>
    </source>
</evidence>
<comment type="cofactor">
    <cofactor evidence="1 15">
        <name>Mg(2+)</name>
        <dbReference type="ChEBI" id="CHEBI:18420"/>
    </cofactor>
</comment>
<evidence type="ECO:0000256" key="4">
    <source>
        <dbReference type="ARBA" id="ARBA00022714"/>
    </source>
</evidence>
<accession>A0ABQ3KI31</accession>
<comment type="caution">
    <text evidence="15">Lacks conserved residue(s) required for the propagation of feature annotation.</text>
</comment>
<keyword evidence="9 15" id="KW-0456">Lyase</keyword>
<evidence type="ECO:0000256" key="15">
    <source>
        <dbReference type="HAMAP-Rule" id="MF_00012"/>
    </source>
</evidence>
<dbReference type="PANTHER" id="PTHR21000:SF5">
    <property type="entry name" value="DIHYDROXY-ACID DEHYDRATASE, MITOCHONDRIAL"/>
    <property type="match status" value="1"/>
</dbReference>
<dbReference type="InterPro" id="IPR004404">
    <property type="entry name" value="DihydroxyA_deHydtase"/>
</dbReference>
<keyword evidence="3 15" id="KW-0028">Amino-acid biosynthesis</keyword>
<feature type="binding site" evidence="15">
    <location>
        <position position="84"/>
    </location>
    <ligand>
        <name>Mg(2+)</name>
        <dbReference type="ChEBI" id="CHEBI:18420"/>
    </ligand>
</feature>
<comment type="pathway">
    <text evidence="12 15">Amino-acid biosynthesis; L-valine biosynthesis; L-valine from pyruvate: step 3/4.</text>
</comment>
<keyword evidence="19" id="KW-1185">Reference proteome</keyword>
<evidence type="ECO:0000256" key="12">
    <source>
        <dbReference type="ARBA" id="ARBA00029436"/>
    </source>
</evidence>
<evidence type="ECO:0000259" key="16">
    <source>
        <dbReference type="Pfam" id="PF00920"/>
    </source>
</evidence>
<reference evidence="19" key="1">
    <citation type="journal article" date="2019" name="Int. J. Syst. Evol. Microbiol.">
        <title>The Global Catalogue of Microorganisms (GCM) 10K type strain sequencing project: providing services to taxonomists for standard genome sequencing and annotation.</title>
        <authorList>
            <consortium name="The Broad Institute Genomics Platform"/>
            <consortium name="The Broad Institute Genome Sequencing Center for Infectious Disease"/>
            <person name="Wu L."/>
            <person name="Ma J."/>
        </authorList>
    </citation>
    <scope>NUCLEOTIDE SEQUENCE [LARGE SCALE GENOMIC DNA]</scope>
    <source>
        <strain evidence="19">CGMCC 4.7680</strain>
    </source>
</reference>
<evidence type="ECO:0000256" key="13">
    <source>
        <dbReference type="ARBA" id="ARBA00029437"/>
    </source>
</evidence>
<keyword evidence="10 15" id="KW-0100">Branched-chain amino acid biosynthesis</keyword>
<dbReference type="PROSITE" id="PS00886">
    <property type="entry name" value="ILVD_EDD_1"/>
    <property type="match status" value="1"/>
</dbReference>
<keyword evidence="4 15" id="KW-0001">2Fe-2S</keyword>
<dbReference type="NCBIfam" id="TIGR00110">
    <property type="entry name" value="ilvD"/>
    <property type="match status" value="1"/>
</dbReference>
<dbReference type="EMBL" id="BNAW01000026">
    <property type="protein sequence ID" value="GHG26937.1"/>
    <property type="molecule type" value="Genomic_DNA"/>
</dbReference>
<comment type="similarity">
    <text evidence="2 15">Belongs to the IlvD/Edd family.</text>
</comment>